<feature type="compositionally biased region" description="Polar residues" evidence="1">
    <location>
        <begin position="135"/>
        <end position="149"/>
    </location>
</feature>
<evidence type="ECO:0000313" key="2">
    <source>
        <dbReference type="EMBL" id="WOO84500.1"/>
    </source>
</evidence>
<evidence type="ECO:0000313" key="3">
    <source>
        <dbReference type="Proteomes" id="UP000827549"/>
    </source>
</evidence>
<feature type="region of interest" description="Disordered" evidence="1">
    <location>
        <begin position="130"/>
        <end position="171"/>
    </location>
</feature>
<proteinExistence type="predicted"/>
<dbReference type="EMBL" id="CP086719">
    <property type="protein sequence ID" value="WOO84500.1"/>
    <property type="molecule type" value="Genomic_DNA"/>
</dbReference>
<dbReference type="AlphaFoldDB" id="A0AAF0YD31"/>
<reference evidence="2" key="1">
    <citation type="submission" date="2023-10" db="EMBL/GenBank/DDBJ databases">
        <authorList>
            <person name="Noh H."/>
        </authorList>
    </citation>
    <scope>NUCLEOTIDE SEQUENCE</scope>
    <source>
        <strain evidence="2">DUCC4014</strain>
    </source>
</reference>
<organism evidence="2 3">
    <name type="scientific">Vanrija pseudolonga</name>
    <dbReference type="NCBI Taxonomy" id="143232"/>
    <lineage>
        <taxon>Eukaryota</taxon>
        <taxon>Fungi</taxon>
        <taxon>Dikarya</taxon>
        <taxon>Basidiomycota</taxon>
        <taxon>Agaricomycotina</taxon>
        <taxon>Tremellomycetes</taxon>
        <taxon>Trichosporonales</taxon>
        <taxon>Trichosporonaceae</taxon>
        <taxon>Vanrija</taxon>
    </lineage>
</organism>
<sequence length="440" mass="48196">MEASAEAIDDLLAVRLYPPYSQSSLMAYLMTFEPAATKSGLFSTTPKNIDVKHAKGRFFLETLPTIIRDAVIKRIPNDQPLTFGLAREAYLRVAEGMKNGDLDYGAQPWHRAVSRLRPGKPIKWPAAKRLEAETSTKGPVASTQATQPPRTHKTAESSSDEDTPDTSFSSTELDLIQTSKYNSLNDALKSARDHLPVGERAGLDKIVASALEQITTFLQAQSTISNEHESNGQANSSNAPARPAQPSNPAELSGALPTVPPTAASTGREVTESAEEDDDDEKPATRALTVHTSTGEFTTRDYRFSNITLVLDDTASHHVMLWSGMLVDSLTTDKVEFSSVKFGIDRVPLDTAGKIYISDKEEVGENLGVEIAEVYFGIVSATRMSSNILSERILLEQGFVRHTSESGTRHLYHTTSGLCFNIHERDGQEVILATAWWGWE</sequence>
<feature type="region of interest" description="Disordered" evidence="1">
    <location>
        <begin position="225"/>
        <end position="291"/>
    </location>
</feature>
<dbReference type="RefSeq" id="XP_062630526.1">
    <property type="nucleotide sequence ID" value="XM_062774542.1"/>
</dbReference>
<accession>A0AAF0YD31</accession>
<dbReference type="Proteomes" id="UP000827549">
    <property type="component" value="Chromosome 6"/>
</dbReference>
<evidence type="ECO:0000256" key="1">
    <source>
        <dbReference type="SAM" id="MobiDB-lite"/>
    </source>
</evidence>
<dbReference type="GeneID" id="87811189"/>
<gene>
    <name evidence="2" type="ORF">LOC62_06G008019</name>
</gene>
<keyword evidence="3" id="KW-1185">Reference proteome</keyword>
<protein>
    <submittedName>
        <fullName evidence="2">Uncharacterized protein</fullName>
    </submittedName>
</protein>
<name>A0AAF0YD31_9TREE</name>
<feature type="compositionally biased region" description="Acidic residues" evidence="1">
    <location>
        <begin position="272"/>
        <end position="281"/>
    </location>
</feature>
<feature type="compositionally biased region" description="Polar residues" evidence="1">
    <location>
        <begin position="225"/>
        <end position="250"/>
    </location>
</feature>